<dbReference type="InterPro" id="IPR016170">
    <property type="entry name" value="Cytok_DH_C_sf"/>
</dbReference>
<evidence type="ECO:0000256" key="3">
    <source>
        <dbReference type="ARBA" id="ARBA00022630"/>
    </source>
</evidence>
<dbReference type="PROSITE" id="PS51318">
    <property type="entry name" value="TAT"/>
    <property type="match status" value="1"/>
</dbReference>
<evidence type="ECO:0000256" key="1">
    <source>
        <dbReference type="ARBA" id="ARBA00001974"/>
    </source>
</evidence>
<dbReference type="InterPro" id="IPR016167">
    <property type="entry name" value="FAD-bd_PCMH_sub1"/>
</dbReference>
<dbReference type="InterPro" id="IPR016166">
    <property type="entry name" value="FAD-bd_PCMH"/>
</dbReference>
<feature type="domain" description="FAD-binding PCMH-type" evidence="7">
    <location>
        <begin position="68"/>
        <end position="241"/>
    </location>
</feature>
<comment type="caution">
    <text evidence="8">The sequence shown here is derived from an EMBL/GenBank/DDBJ whole genome shotgun (WGS) entry which is preliminary data.</text>
</comment>
<dbReference type="Gene3D" id="3.30.43.10">
    <property type="entry name" value="Uridine Diphospho-n-acetylenolpyruvylglucosamine Reductase, domain 2"/>
    <property type="match status" value="2"/>
</dbReference>
<dbReference type="OrthoDB" id="9775082at2"/>
<dbReference type="InterPro" id="IPR036318">
    <property type="entry name" value="FAD-bd_PCMH-like_sf"/>
</dbReference>
<accession>A0A6N7PM94</accession>
<evidence type="ECO:0000256" key="5">
    <source>
        <dbReference type="ARBA" id="ARBA00023002"/>
    </source>
</evidence>
<name>A0A6N7PM94_9BACT</name>
<dbReference type="InterPro" id="IPR016169">
    <property type="entry name" value="FAD-bd_PCMH_sub2"/>
</dbReference>
<dbReference type="Proteomes" id="UP000440224">
    <property type="component" value="Unassembled WGS sequence"/>
</dbReference>
<comment type="similarity">
    <text evidence="2">Belongs to the oxygen-dependent FAD-linked oxidoreductase family.</text>
</comment>
<keyword evidence="3" id="KW-0285">Flavoprotein</keyword>
<dbReference type="PANTHER" id="PTHR13878:SF53">
    <property type="entry name" value="CYTOKININ DEHYDROGENASE 6"/>
    <property type="match status" value="1"/>
</dbReference>
<sequence length="485" mass="51951">MTQPQNRRAFLAGFTAASVILAFSPSARAWLSEPEAAADAVPLPPLDGQLLFAPDDLGAAADDFGHILHHTPFAVLLPGSIADIRRIVRFAHAHRIPIGGMSMIGNTHSVYGQSQVEAGIVINMASLAAIHEIDEDCALVDAGVRWVDLLAATTPLGKSPPALTDHIDLSIGGTLSVGGIGGQAFRHGMLVDNVLELEVVTAQGRLVACSPTRHPALFHAALGGIGQFGIITRARVRLVDVPGMVRRYTALYSALVDMMADQEMLMDDGRFDYVEGFALPAEGGGWMYQIEAAKYYAPGQPPDDAALTGDLGFAPSTLTAEDLTHFDFANRIAPLVAFLKSIGAWELPHPWIDTFVPGSQAASFIQSVLDQTTADDMGGGPILIYPFKRAAVTAPFVALPDEPTVYLFSLLRTAPPPAVPDLLAKNRAIYETLRDLGGKRYVASGVPFTSADWQDHFGAAWPAFVHLKHRFDPRRVLTPGPAIFD</sequence>
<dbReference type="Pfam" id="PF09265">
    <property type="entry name" value="Cytokin-bind"/>
    <property type="match status" value="1"/>
</dbReference>
<evidence type="ECO:0000256" key="4">
    <source>
        <dbReference type="ARBA" id="ARBA00022827"/>
    </source>
</evidence>
<dbReference type="Gene3D" id="3.30.465.10">
    <property type="match status" value="1"/>
</dbReference>
<keyword evidence="4" id="KW-0274">FAD</keyword>
<dbReference type="PANTHER" id="PTHR13878">
    <property type="entry name" value="GULONOLACTONE OXIDASE"/>
    <property type="match status" value="1"/>
</dbReference>
<dbReference type="GO" id="GO:0019139">
    <property type="term" value="F:cytokinin dehydrogenase activity"/>
    <property type="evidence" value="ECO:0007669"/>
    <property type="project" value="InterPro"/>
</dbReference>
<keyword evidence="6" id="KW-0732">Signal</keyword>
<dbReference type="RefSeq" id="WP_153819912.1">
    <property type="nucleotide sequence ID" value="NZ_WJIE01000004.1"/>
</dbReference>
<protein>
    <submittedName>
        <fullName evidence="8">FAD-binding protein</fullName>
    </submittedName>
</protein>
<evidence type="ECO:0000313" key="8">
    <source>
        <dbReference type="EMBL" id="MRG93039.1"/>
    </source>
</evidence>
<feature type="chain" id="PRO_5027060477" evidence="6">
    <location>
        <begin position="30"/>
        <end position="485"/>
    </location>
</feature>
<dbReference type="SUPFAM" id="SSF56176">
    <property type="entry name" value="FAD-binding/transporter-associated domain-like"/>
    <property type="match status" value="1"/>
</dbReference>
<dbReference type="Gene3D" id="3.40.462.10">
    <property type="entry name" value="FAD-linked oxidases, C-terminal domain"/>
    <property type="match status" value="1"/>
</dbReference>
<dbReference type="GO" id="GO:0009690">
    <property type="term" value="P:cytokinin metabolic process"/>
    <property type="evidence" value="ECO:0007669"/>
    <property type="project" value="InterPro"/>
</dbReference>
<dbReference type="InterPro" id="IPR015345">
    <property type="entry name" value="Cytokinin_DH_FAD/cytokin-bd"/>
</dbReference>
<reference evidence="8 9" key="1">
    <citation type="submission" date="2019-10" db="EMBL/GenBank/DDBJ databases">
        <title>A soil myxobacterium in the family Polyangiaceae.</title>
        <authorList>
            <person name="Li Y."/>
            <person name="Wang J."/>
        </authorList>
    </citation>
    <scope>NUCLEOTIDE SEQUENCE [LARGE SCALE GENOMIC DNA]</scope>
    <source>
        <strain evidence="8 9">DSM 14734</strain>
    </source>
</reference>
<keyword evidence="5" id="KW-0560">Oxidoreductase</keyword>
<dbReference type="GO" id="GO:0071949">
    <property type="term" value="F:FAD binding"/>
    <property type="evidence" value="ECO:0007669"/>
    <property type="project" value="InterPro"/>
</dbReference>
<dbReference type="InterPro" id="IPR016164">
    <property type="entry name" value="FAD-linked_Oxase-like_C"/>
</dbReference>
<gene>
    <name evidence="8" type="ORF">GF068_14020</name>
</gene>
<organism evidence="8 9">
    <name type="scientific">Polyangium spumosum</name>
    <dbReference type="NCBI Taxonomy" id="889282"/>
    <lineage>
        <taxon>Bacteria</taxon>
        <taxon>Pseudomonadati</taxon>
        <taxon>Myxococcota</taxon>
        <taxon>Polyangia</taxon>
        <taxon>Polyangiales</taxon>
        <taxon>Polyangiaceae</taxon>
        <taxon>Polyangium</taxon>
    </lineage>
</organism>
<dbReference type="PROSITE" id="PS51387">
    <property type="entry name" value="FAD_PCMH"/>
    <property type="match status" value="1"/>
</dbReference>
<dbReference type="Pfam" id="PF01565">
    <property type="entry name" value="FAD_binding_4"/>
    <property type="match status" value="1"/>
</dbReference>
<keyword evidence="9" id="KW-1185">Reference proteome</keyword>
<comment type="cofactor">
    <cofactor evidence="1">
        <name>FAD</name>
        <dbReference type="ChEBI" id="CHEBI:57692"/>
    </cofactor>
</comment>
<feature type="signal peptide" evidence="6">
    <location>
        <begin position="1"/>
        <end position="29"/>
    </location>
</feature>
<dbReference type="AlphaFoldDB" id="A0A6N7PM94"/>
<evidence type="ECO:0000313" key="9">
    <source>
        <dbReference type="Proteomes" id="UP000440224"/>
    </source>
</evidence>
<evidence type="ECO:0000256" key="2">
    <source>
        <dbReference type="ARBA" id="ARBA00005466"/>
    </source>
</evidence>
<dbReference type="InterPro" id="IPR006094">
    <property type="entry name" value="Oxid_FAD_bind_N"/>
</dbReference>
<dbReference type="InterPro" id="IPR050432">
    <property type="entry name" value="FAD-linked_Oxidoreductases_BP"/>
</dbReference>
<dbReference type="EMBL" id="WJIE01000004">
    <property type="protein sequence ID" value="MRG93039.1"/>
    <property type="molecule type" value="Genomic_DNA"/>
</dbReference>
<dbReference type="InterPro" id="IPR006311">
    <property type="entry name" value="TAT_signal"/>
</dbReference>
<dbReference type="SUPFAM" id="SSF55103">
    <property type="entry name" value="FAD-linked oxidases, C-terminal domain"/>
    <property type="match status" value="1"/>
</dbReference>
<evidence type="ECO:0000256" key="6">
    <source>
        <dbReference type="SAM" id="SignalP"/>
    </source>
</evidence>
<evidence type="ECO:0000259" key="7">
    <source>
        <dbReference type="PROSITE" id="PS51387"/>
    </source>
</evidence>
<proteinExistence type="inferred from homology"/>